<dbReference type="KEGG" id="dru:Desru_0414"/>
<dbReference type="SMART" id="SM00304">
    <property type="entry name" value="HAMP"/>
    <property type="match status" value="2"/>
</dbReference>
<dbReference type="Gene3D" id="1.10.287.950">
    <property type="entry name" value="Methyl-accepting chemotaxis protein"/>
    <property type="match status" value="1"/>
</dbReference>
<dbReference type="PANTHER" id="PTHR32089">
    <property type="entry name" value="METHYL-ACCEPTING CHEMOTAXIS PROTEIN MCPB"/>
    <property type="match status" value="1"/>
</dbReference>
<dbReference type="Proteomes" id="UP000009234">
    <property type="component" value="Chromosome"/>
</dbReference>
<evidence type="ECO:0000256" key="10">
    <source>
        <dbReference type="SAM" id="Phobius"/>
    </source>
</evidence>
<evidence type="ECO:0000256" key="1">
    <source>
        <dbReference type="ARBA" id="ARBA00004651"/>
    </source>
</evidence>
<dbReference type="Pfam" id="PF02743">
    <property type="entry name" value="dCache_1"/>
    <property type="match status" value="1"/>
</dbReference>
<evidence type="ECO:0000259" key="11">
    <source>
        <dbReference type="PROSITE" id="PS50111"/>
    </source>
</evidence>
<dbReference type="FunFam" id="1.10.287.950:FF:000001">
    <property type="entry name" value="Methyl-accepting chemotaxis sensory transducer"/>
    <property type="match status" value="1"/>
</dbReference>
<dbReference type="SMART" id="SM00283">
    <property type="entry name" value="MA"/>
    <property type="match status" value="1"/>
</dbReference>
<keyword evidence="6 10" id="KW-0472">Membrane</keyword>
<reference evidence="14" key="1">
    <citation type="submission" date="2011-05" db="EMBL/GenBank/DDBJ databases">
        <title>Complete sequence of Desulfotomaculum ruminis DSM 2154.</title>
        <authorList>
            <person name="Lucas S."/>
            <person name="Copeland A."/>
            <person name="Lapidus A."/>
            <person name="Cheng J.-F."/>
            <person name="Goodwin L."/>
            <person name="Pitluck S."/>
            <person name="Lu M."/>
            <person name="Detter J.C."/>
            <person name="Han C."/>
            <person name="Tapia R."/>
            <person name="Land M."/>
            <person name="Hauser L."/>
            <person name="Kyrpides N."/>
            <person name="Ivanova N."/>
            <person name="Mikhailova N."/>
            <person name="Pagani I."/>
            <person name="Stams A.J.M."/>
            <person name="Plugge C.M."/>
            <person name="Muyzer G."/>
            <person name="Kuever J."/>
            <person name="Parshina S.N."/>
            <person name="Ivanova A.E."/>
            <person name="Nazina T.N."/>
            <person name="Brambilla E."/>
            <person name="Spring S."/>
            <person name="Klenk H.-P."/>
            <person name="Woyke T."/>
        </authorList>
    </citation>
    <scope>NUCLEOTIDE SEQUENCE [LARGE SCALE GENOMIC DNA]</scope>
    <source>
        <strain evidence="14">ATCC 23193 / DSM 2154 / NCIB 8452 / DL</strain>
    </source>
</reference>
<comment type="similarity">
    <text evidence="8">Belongs to the methyl-accepting chemotaxis (MCP) protein family.</text>
</comment>
<protein>
    <submittedName>
        <fullName evidence="13">Chemotaxis sensory transducer</fullName>
    </submittedName>
</protein>
<dbReference type="GO" id="GO:0006935">
    <property type="term" value="P:chemotaxis"/>
    <property type="evidence" value="ECO:0007669"/>
    <property type="project" value="UniProtKB-KW"/>
</dbReference>
<evidence type="ECO:0000313" key="14">
    <source>
        <dbReference type="Proteomes" id="UP000009234"/>
    </source>
</evidence>
<dbReference type="AlphaFoldDB" id="F6DQY0"/>
<dbReference type="PROSITE" id="PS50885">
    <property type="entry name" value="HAMP"/>
    <property type="match status" value="1"/>
</dbReference>
<reference evidence="13 14" key="2">
    <citation type="journal article" date="2012" name="Stand. Genomic Sci.">
        <title>Complete genome sequence of the sulfate-reducing firmicute Desulfotomaculum ruminis type strain (DL(T)).</title>
        <authorList>
            <person name="Spring S."/>
            <person name="Visser M."/>
            <person name="Lu M."/>
            <person name="Copeland A."/>
            <person name="Lapidus A."/>
            <person name="Lucas S."/>
            <person name="Cheng J.F."/>
            <person name="Han C."/>
            <person name="Tapia R."/>
            <person name="Goodwin L.A."/>
            <person name="Pitluck S."/>
            <person name="Ivanova N."/>
            <person name="Land M."/>
            <person name="Hauser L."/>
            <person name="Larimer F."/>
            <person name="Rohde M."/>
            <person name="Goker M."/>
            <person name="Detter J.C."/>
            <person name="Kyrpides N.C."/>
            <person name="Woyke T."/>
            <person name="Schaap P.J."/>
            <person name="Plugge C.M."/>
            <person name="Muyzer G."/>
            <person name="Kuever J."/>
            <person name="Pereira I.A."/>
            <person name="Parshina S.N."/>
            <person name="Bernier-Latmani R."/>
            <person name="Stams A.J."/>
            <person name="Klenk H.P."/>
        </authorList>
    </citation>
    <scope>NUCLEOTIDE SEQUENCE [LARGE SCALE GENOMIC DNA]</scope>
    <source>
        <strain evidence="14">ATCC 23193 / DSM 2154 / NCIB 8452 / DL</strain>
    </source>
</reference>
<dbReference type="RefSeq" id="WP_013840479.1">
    <property type="nucleotide sequence ID" value="NC_015589.1"/>
</dbReference>
<evidence type="ECO:0000256" key="7">
    <source>
        <dbReference type="ARBA" id="ARBA00023224"/>
    </source>
</evidence>
<feature type="domain" description="Methyl-accepting transducer" evidence="11">
    <location>
        <begin position="381"/>
        <end position="631"/>
    </location>
</feature>
<dbReference type="PROSITE" id="PS50111">
    <property type="entry name" value="CHEMOTAXIS_TRANSDUC_2"/>
    <property type="match status" value="1"/>
</dbReference>
<evidence type="ECO:0000313" key="13">
    <source>
        <dbReference type="EMBL" id="AEG58704.1"/>
    </source>
</evidence>
<proteinExistence type="inferred from homology"/>
<dbReference type="Pfam" id="PF00672">
    <property type="entry name" value="HAMP"/>
    <property type="match status" value="1"/>
</dbReference>
<evidence type="ECO:0000256" key="2">
    <source>
        <dbReference type="ARBA" id="ARBA00022475"/>
    </source>
</evidence>
<accession>F6DQY0</accession>
<dbReference type="CDD" id="cd11386">
    <property type="entry name" value="MCP_signal"/>
    <property type="match status" value="1"/>
</dbReference>
<dbReference type="STRING" id="696281.Desru_0414"/>
<feature type="transmembrane region" description="Helical" evidence="10">
    <location>
        <begin position="310"/>
        <end position="328"/>
    </location>
</feature>
<dbReference type="EMBL" id="CP002780">
    <property type="protein sequence ID" value="AEG58704.1"/>
    <property type="molecule type" value="Genomic_DNA"/>
</dbReference>
<dbReference type="eggNOG" id="COG0840">
    <property type="taxonomic scope" value="Bacteria"/>
</dbReference>
<evidence type="ECO:0000256" key="4">
    <source>
        <dbReference type="ARBA" id="ARBA00022692"/>
    </source>
</evidence>
<keyword evidence="14" id="KW-1185">Reference proteome</keyword>
<dbReference type="InterPro" id="IPR033479">
    <property type="entry name" value="dCache_1"/>
</dbReference>
<gene>
    <name evidence="13" type="ordered locus">Desru_0414</name>
</gene>
<name>F6DQY0_DESRL</name>
<dbReference type="Pfam" id="PF00015">
    <property type="entry name" value="MCPsignal"/>
    <property type="match status" value="1"/>
</dbReference>
<dbReference type="Gene3D" id="3.30.450.20">
    <property type="entry name" value="PAS domain"/>
    <property type="match status" value="1"/>
</dbReference>
<evidence type="ECO:0000256" key="8">
    <source>
        <dbReference type="ARBA" id="ARBA00029447"/>
    </source>
</evidence>
<keyword evidence="5 10" id="KW-1133">Transmembrane helix</keyword>
<dbReference type="CDD" id="cd12912">
    <property type="entry name" value="PDC2_MCP_like"/>
    <property type="match status" value="1"/>
</dbReference>
<evidence type="ECO:0000256" key="5">
    <source>
        <dbReference type="ARBA" id="ARBA00022989"/>
    </source>
</evidence>
<keyword evidence="2" id="KW-1003">Cell membrane</keyword>
<dbReference type="OrthoDB" id="13222at2"/>
<dbReference type="GO" id="GO:0007165">
    <property type="term" value="P:signal transduction"/>
    <property type="evidence" value="ECO:0007669"/>
    <property type="project" value="UniProtKB-KW"/>
</dbReference>
<evidence type="ECO:0000256" key="9">
    <source>
        <dbReference type="PROSITE-ProRule" id="PRU00284"/>
    </source>
</evidence>
<dbReference type="SUPFAM" id="SSF58104">
    <property type="entry name" value="Methyl-accepting chemotaxis protein (MCP) signaling domain"/>
    <property type="match status" value="1"/>
</dbReference>
<feature type="domain" description="HAMP" evidence="12">
    <location>
        <begin position="330"/>
        <end position="383"/>
    </location>
</feature>
<evidence type="ECO:0000256" key="3">
    <source>
        <dbReference type="ARBA" id="ARBA00022500"/>
    </source>
</evidence>
<keyword evidence="7 9" id="KW-0807">Transducer</keyword>
<comment type="subcellular location">
    <subcellularLocation>
        <location evidence="1">Cell membrane</location>
        <topology evidence="1">Multi-pass membrane protein</topology>
    </subcellularLocation>
</comment>
<dbReference type="HOGENOM" id="CLU_000445_107_19_9"/>
<dbReference type="InterPro" id="IPR004089">
    <property type="entry name" value="MCPsignal_dom"/>
</dbReference>
<sequence>MRNFFTIKNKLIIILLAVALVPAIASTIYLAQYSSKIVQQEFINNTNKQILQVNNAISIFFQSVSENCKFFSINDTVKRADTTITSYLDNPGGADGLIQMTPSLSSGLEKEIYNIYSTFAESHPKTAYVYLATVDGAYTQWPDGKIMSQYDPRVKLFYNTAMENKGQVTRTKPYFFPADQVFLVSTVTTITDSTGQVVGVQGLDVSLESITDMIKNIKIEKTGYIMVTDDEGTIIAHPKKPEMNGKNLKDLKNEKLSAALKMNTGDFEATIDNKDCFVNIYTSGETGWKFMAIVEKAELMDKFGTMAKNLFLLLMILLVGIVFMAVVISNKISKPIIASAEFAREISKGNLKVKPIEMKRSDENGVLIDSLNSMRENLKEVIQGLQVSSVDLSESAKQLANQSQQTSAGSSETAATVSEIAATIEQVASNIQEAADLSEKVSKEAEQGSGGVERITGQMETISCSNKDAARVVEELAETLNHVNKIVYLITNIAEQTNLLALNAAIEAARAGEHGRGFAVVADEVRKLAEQSANAAKDITEIIHQVQLESQKAVEAMTEGSKQVKEGVLVVEEVGNNFKGITDSIELLVKQIQGVASAAEQVAAGIQNVSATTEEQTAAMEEISAANEQLNQMANHLNQMVEKFTL</sequence>
<evidence type="ECO:0000259" key="12">
    <source>
        <dbReference type="PROSITE" id="PS50885"/>
    </source>
</evidence>
<keyword evidence="4 10" id="KW-0812">Transmembrane</keyword>
<evidence type="ECO:0000256" key="6">
    <source>
        <dbReference type="ARBA" id="ARBA00023136"/>
    </source>
</evidence>
<dbReference type="GO" id="GO:0005886">
    <property type="term" value="C:plasma membrane"/>
    <property type="evidence" value="ECO:0007669"/>
    <property type="project" value="UniProtKB-SubCell"/>
</dbReference>
<keyword evidence="3" id="KW-0145">Chemotaxis</keyword>
<dbReference type="InterPro" id="IPR003660">
    <property type="entry name" value="HAMP_dom"/>
</dbReference>
<dbReference type="CDD" id="cd06225">
    <property type="entry name" value="HAMP"/>
    <property type="match status" value="1"/>
</dbReference>
<dbReference type="PANTHER" id="PTHR32089:SF112">
    <property type="entry name" value="LYSOZYME-LIKE PROTEIN-RELATED"/>
    <property type="match status" value="1"/>
</dbReference>
<organism evidence="13 14">
    <name type="scientific">Desulforamulus ruminis (strain ATCC 23193 / DSM 2154 / NCIMB 8452 / DL)</name>
    <name type="common">Desulfotomaculum ruminis</name>
    <dbReference type="NCBI Taxonomy" id="696281"/>
    <lineage>
        <taxon>Bacteria</taxon>
        <taxon>Bacillati</taxon>
        <taxon>Bacillota</taxon>
        <taxon>Clostridia</taxon>
        <taxon>Eubacteriales</taxon>
        <taxon>Peptococcaceae</taxon>
        <taxon>Desulforamulus</taxon>
    </lineage>
</organism>